<evidence type="ECO:0000256" key="8">
    <source>
        <dbReference type="SAM" id="Phobius"/>
    </source>
</evidence>
<protein>
    <submittedName>
        <fullName evidence="9">Uncharacterized protein</fullName>
    </submittedName>
</protein>
<organism evidence="9">
    <name type="scientific">Medioppia subpectinata</name>
    <dbReference type="NCBI Taxonomy" id="1979941"/>
    <lineage>
        <taxon>Eukaryota</taxon>
        <taxon>Metazoa</taxon>
        <taxon>Ecdysozoa</taxon>
        <taxon>Arthropoda</taxon>
        <taxon>Chelicerata</taxon>
        <taxon>Arachnida</taxon>
        <taxon>Acari</taxon>
        <taxon>Acariformes</taxon>
        <taxon>Sarcoptiformes</taxon>
        <taxon>Oribatida</taxon>
        <taxon>Brachypylina</taxon>
        <taxon>Oppioidea</taxon>
        <taxon>Oppiidae</taxon>
        <taxon>Medioppia</taxon>
    </lineage>
</organism>
<evidence type="ECO:0000256" key="5">
    <source>
        <dbReference type="ARBA" id="ARBA00023136"/>
    </source>
</evidence>
<dbReference type="Proteomes" id="UP000759131">
    <property type="component" value="Unassembled WGS sequence"/>
</dbReference>
<keyword evidence="5 8" id="KW-0472">Membrane</keyword>
<dbReference type="Gene3D" id="3.40.190.10">
    <property type="entry name" value="Periplasmic binding protein-like II"/>
    <property type="match status" value="1"/>
</dbReference>
<keyword evidence="2" id="KW-1003">Cell membrane</keyword>
<dbReference type="EMBL" id="OC862630">
    <property type="protein sequence ID" value="CAD7630388.1"/>
    <property type="molecule type" value="Genomic_DNA"/>
</dbReference>
<proteinExistence type="predicted"/>
<keyword evidence="7" id="KW-0325">Glycoprotein</keyword>
<gene>
    <name evidence="9" type="ORF">OSB1V03_LOCUS10801</name>
</gene>
<reference evidence="9" key="1">
    <citation type="submission" date="2020-11" db="EMBL/GenBank/DDBJ databases">
        <authorList>
            <person name="Tran Van P."/>
        </authorList>
    </citation>
    <scope>NUCLEOTIDE SEQUENCE</scope>
</reference>
<dbReference type="GO" id="GO:0005886">
    <property type="term" value="C:plasma membrane"/>
    <property type="evidence" value="ECO:0007669"/>
    <property type="project" value="UniProtKB-SubCell"/>
</dbReference>
<evidence type="ECO:0000313" key="10">
    <source>
        <dbReference type="Proteomes" id="UP000759131"/>
    </source>
</evidence>
<dbReference type="EMBL" id="CAJPIZ010008055">
    <property type="protein sequence ID" value="CAG2110818.1"/>
    <property type="molecule type" value="Genomic_DNA"/>
</dbReference>
<accession>A0A7R9KW73</accession>
<evidence type="ECO:0000256" key="7">
    <source>
        <dbReference type="ARBA" id="ARBA00023180"/>
    </source>
</evidence>
<dbReference type="PANTHER" id="PTHR42643">
    <property type="entry name" value="IONOTROPIC RECEPTOR 20A-RELATED"/>
    <property type="match status" value="1"/>
</dbReference>
<dbReference type="OrthoDB" id="6521782at2759"/>
<evidence type="ECO:0000256" key="3">
    <source>
        <dbReference type="ARBA" id="ARBA00022692"/>
    </source>
</evidence>
<keyword evidence="3 8" id="KW-0812">Transmembrane</keyword>
<keyword evidence="10" id="KW-1185">Reference proteome</keyword>
<dbReference type="PANTHER" id="PTHR42643:SF24">
    <property type="entry name" value="IONOTROPIC RECEPTOR 60A"/>
    <property type="match status" value="1"/>
</dbReference>
<keyword evidence="4 8" id="KW-1133">Transmembrane helix</keyword>
<evidence type="ECO:0000256" key="1">
    <source>
        <dbReference type="ARBA" id="ARBA00004651"/>
    </source>
</evidence>
<dbReference type="SUPFAM" id="SSF53850">
    <property type="entry name" value="Periplasmic binding protein-like II"/>
    <property type="match status" value="1"/>
</dbReference>
<comment type="subcellular location">
    <subcellularLocation>
        <location evidence="1">Cell membrane</location>
        <topology evidence="1">Multi-pass membrane protein</topology>
    </subcellularLocation>
</comment>
<keyword evidence="6" id="KW-0675">Receptor</keyword>
<feature type="transmembrane region" description="Helical" evidence="8">
    <location>
        <begin position="91"/>
        <end position="110"/>
    </location>
</feature>
<dbReference type="AlphaFoldDB" id="A0A7R9KW73"/>
<evidence type="ECO:0000256" key="4">
    <source>
        <dbReference type="ARBA" id="ARBA00022989"/>
    </source>
</evidence>
<name>A0A7R9KW73_9ACAR</name>
<evidence type="ECO:0000256" key="6">
    <source>
        <dbReference type="ARBA" id="ARBA00023170"/>
    </source>
</evidence>
<evidence type="ECO:0000256" key="2">
    <source>
        <dbReference type="ARBA" id="ARBA00022475"/>
    </source>
</evidence>
<dbReference type="InterPro" id="IPR052192">
    <property type="entry name" value="Insect_Ionotropic_Sensory_Rcpt"/>
</dbReference>
<evidence type="ECO:0000313" key="9">
    <source>
        <dbReference type="EMBL" id="CAD7630388.1"/>
    </source>
</evidence>
<sequence>MVTLKVATADIPPFVYLREVNGTWIMNRGIEAELLHLMSQYLNFSIQLLKCDNLGVKLDNNTWTELFGLIANKNSSLPLIPGSLRPVFTGWLWACLVLTSSYSGCLYSLMSFPTRVKTINTVEELAEAQREHRVRVIATTSDAYYDMIRSLSKSCDKLRSHPGSSYYDNERGECKYQECYKKLSHTKEFKDLNKQLDSLPEETKAKKAYERYIFYL</sequence>